<dbReference type="GO" id="GO:0009225">
    <property type="term" value="P:nucleotide-sugar metabolic process"/>
    <property type="evidence" value="ECO:0007669"/>
    <property type="project" value="TreeGrafter"/>
</dbReference>
<dbReference type="AlphaFoldDB" id="A0A7S1UV22"/>
<dbReference type="GO" id="GO:0006282">
    <property type="term" value="P:regulation of DNA repair"/>
    <property type="evidence" value="ECO:0007669"/>
    <property type="project" value="InterPro"/>
</dbReference>
<organism evidence="7">
    <name type="scientific">Grammatophora oceanica</name>
    <dbReference type="NCBI Taxonomy" id="210454"/>
    <lineage>
        <taxon>Eukaryota</taxon>
        <taxon>Sar</taxon>
        <taxon>Stramenopiles</taxon>
        <taxon>Ochrophyta</taxon>
        <taxon>Bacillariophyta</taxon>
        <taxon>Fragilariophyceae</taxon>
        <taxon>Fragilariophycidae</taxon>
        <taxon>Rhabdonematales</taxon>
        <taxon>Grammatophoraceae</taxon>
        <taxon>Grammatophora</taxon>
    </lineage>
</organism>
<evidence type="ECO:0000259" key="6">
    <source>
        <dbReference type="Pfam" id="PF20811"/>
    </source>
</evidence>
<protein>
    <recommendedName>
        <fullName evidence="2">poly(ADP-ribose) glycohydrolase</fullName>
        <ecNumber evidence="2">3.2.1.143</ecNumber>
    </recommendedName>
</protein>
<dbReference type="InterPro" id="IPR007724">
    <property type="entry name" value="Poly_GlycHdrlase"/>
</dbReference>
<proteinExistence type="inferred from homology"/>
<dbReference type="GO" id="GO:0005975">
    <property type="term" value="P:carbohydrate metabolic process"/>
    <property type="evidence" value="ECO:0007669"/>
    <property type="project" value="InterPro"/>
</dbReference>
<dbReference type="PANTHER" id="PTHR12837:SF0">
    <property type="entry name" value="POLY(ADP-RIBOSE) GLYCOHYDROLASE"/>
    <property type="match status" value="1"/>
</dbReference>
<evidence type="ECO:0000313" key="7">
    <source>
        <dbReference type="EMBL" id="CAD9279469.1"/>
    </source>
</evidence>
<evidence type="ECO:0000256" key="2">
    <source>
        <dbReference type="ARBA" id="ARBA00012255"/>
    </source>
</evidence>
<feature type="active site" evidence="4">
    <location>
        <position position="270"/>
    </location>
</feature>
<reference evidence="7" key="1">
    <citation type="submission" date="2021-01" db="EMBL/GenBank/DDBJ databases">
        <authorList>
            <person name="Corre E."/>
            <person name="Pelletier E."/>
            <person name="Niang G."/>
            <person name="Scheremetjew M."/>
            <person name="Finn R."/>
            <person name="Kale V."/>
            <person name="Holt S."/>
            <person name="Cochrane G."/>
            <person name="Meng A."/>
            <person name="Brown T."/>
            <person name="Cohen L."/>
        </authorList>
    </citation>
    <scope>NUCLEOTIDE SEQUENCE</scope>
    <source>
        <strain evidence="7">CCMP 410</strain>
    </source>
</reference>
<dbReference type="Pfam" id="PF20811">
    <property type="entry name" value="PARG_cat_N"/>
    <property type="match status" value="1"/>
</dbReference>
<feature type="domain" description="PARG catalytic Macro" evidence="5">
    <location>
        <begin position="233"/>
        <end position="409"/>
    </location>
</feature>
<dbReference type="GO" id="GO:0005737">
    <property type="term" value="C:cytoplasm"/>
    <property type="evidence" value="ECO:0007669"/>
    <property type="project" value="TreeGrafter"/>
</dbReference>
<name>A0A7S1UV22_9STRA</name>
<evidence type="ECO:0000256" key="3">
    <source>
        <dbReference type="ARBA" id="ARBA00022801"/>
    </source>
</evidence>
<dbReference type="GO" id="GO:0004649">
    <property type="term" value="F:poly(ADP-ribose) glycohydrolase activity"/>
    <property type="evidence" value="ECO:0007669"/>
    <property type="project" value="UniProtKB-EC"/>
</dbReference>
<evidence type="ECO:0000256" key="4">
    <source>
        <dbReference type="PIRSR" id="PIRSR607724-1"/>
    </source>
</evidence>
<feature type="domain" description="PARG helical" evidence="6">
    <location>
        <begin position="87"/>
        <end position="210"/>
    </location>
</feature>
<feature type="active site" evidence="4">
    <location>
        <position position="251"/>
    </location>
</feature>
<comment type="similarity">
    <text evidence="1">Belongs to the poly(ADP-ribose) glycohydrolase family.</text>
</comment>
<gene>
    <name evidence="7" type="ORF">GOCE00092_LOCUS8378</name>
</gene>
<dbReference type="EMBL" id="HBGK01016669">
    <property type="protein sequence ID" value="CAD9279469.1"/>
    <property type="molecule type" value="Transcribed_RNA"/>
</dbReference>
<dbReference type="PANTHER" id="PTHR12837">
    <property type="entry name" value="POLY ADP-RIBOSE GLYCOHYDROLASE"/>
    <property type="match status" value="1"/>
</dbReference>
<accession>A0A7S1UV22</accession>
<dbReference type="GO" id="GO:1990966">
    <property type="term" value="P:ATP generation from poly-ADP-D-ribose"/>
    <property type="evidence" value="ECO:0007669"/>
    <property type="project" value="TreeGrafter"/>
</dbReference>
<dbReference type="GO" id="GO:0005634">
    <property type="term" value="C:nucleus"/>
    <property type="evidence" value="ECO:0007669"/>
    <property type="project" value="TreeGrafter"/>
</dbReference>
<dbReference type="InterPro" id="IPR048362">
    <property type="entry name" value="PARG_helical"/>
</dbReference>
<keyword evidence="3" id="KW-0378">Hydrolase</keyword>
<sequence length="461" mass="50684">MSSADAYYSLAPSLPLFEERALCQRLQTCRDTKELCRIIIENQNRTKGEDEVALLSTALLPGLCSAVDDLGGPELVYGFDDTDGGLYPRLIRAAAELKTLFPVPYIPTLSRKSGMKDGSKNNRSVPLSSRQIRCILANAFLCNLSRTALPEVQKDFPATRTIPHYGSLSWHLVFNSGSPVATARVKGLLLYLQQALSEDHDDERVITFHRSILDRTLFSLPKQLAETKTWTPVSFFHGGVELASDADAIVDFANEDLHIGAVWPSATQEELLFTIYPECFVGILFCETMDVNEAIMISGVREYCKTTGFQGSFRVTAPSYDKKPKIVLAMDASISDPDYGISDQCSGATRDRDISKAIAAFSCVSGKSVATGHWGCGAFGGDVYCKFLVQLIAASLCNVSSVVYCLVGHDSDMIQKDLQAIYDGFCKKQWTPEKVYQAMSGYHGPENSVNMRLFILQTFGA</sequence>
<evidence type="ECO:0000259" key="5">
    <source>
        <dbReference type="Pfam" id="PF05028"/>
    </source>
</evidence>
<dbReference type="InterPro" id="IPR046372">
    <property type="entry name" value="PARG_cat_C"/>
</dbReference>
<dbReference type="EC" id="3.2.1.143" evidence="2"/>
<evidence type="ECO:0000256" key="1">
    <source>
        <dbReference type="ARBA" id="ARBA00009545"/>
    </source>
</evidence>
<dbReference type="Pfam" id="PF05028">
    <property type="entry name" value="PARG_cat_C"/>
    <property type="match status" value="1"/>
</dbReference>
<feature type="active site" evidence="4">
    <location>
        <position position="269"/>
    </location>
</feature>